<evidence type="ECO:0000313" key="2">
    <source>
        <dbReference type="EMBL" id="GAA5199427.1"/>
    </source>
</evidence>
<dbReference type="RefSeq" id="WP_345451880.1">
    <property type="nucleotide sequence ID" value="NZ_BAABKK010000030.1"/>
</dbReference>
<evidence type="ECO:0000256" key="1">
    <source>
        <dbReference type="SAM" id="SignalP"/>
    </source>
</evidence>
<organism evidence="2 3">
    <name type="scientific">Arthrobacter gyeryongensis</name>
    <dbReference type="NCBI Taxonomy" id="1650592"/>
    <lineage>
        <taxon>Bacteria</taxon>
        <taxon>Bacillati</taxon>
        <taxon>Actinomycetota</taxon>
        <taxon>Actinomycetes</taxon>
        <taxon>Micrococcales</taxon>
        <taxon>Micrococcaceae</taxon>
        <taxon>Arthrobacter</taxon>
    </lineage>
</organism>
<gene>
    <name evidence="2" type="ORF">GCM10023346_39110</name>
</gene>
<dbReference type="EMBL" id="BAABKK010000030">
    <property type="protein sequence ID" value="GAA5199427.1"/>
    <property type="molecule type" value="Genomic_DNA"/>
</dbReference>
<sequence>MNALKKLVTGAAAAAVLVASVGLAAPANAAEPQSVKDAVQTVKRITAKASGLLNGDAVVKKQGTMVGTAKVHGEAEPLVAAIAADDLQNSVVASTKDTQSMIMVLDQGKSSADFSMSIPDGYVAELTNDGGVQLRNQSARIVIPFISAPWALDANGKELPTSYTVNGSKITQHVNTNGAAYPIVADPSIQWIPYPVVAMYGWEAETIGKMTASILVAGPGASCTLIGITGWVGKAFTAICSLVGLGSAKDIVRNIGNVWQSSSGLLLWGCYGFRIWNPGAGAIPMPARDCA</sequence>
<keyword evidence="3" id="KW-1185">Reference proteome</keyword>
<feature type="chain" id="PRO_5047477595" evidence="1">
    <location>
        <begin position="30"/>
        <end position="291"/>
    </location>
</feature>
<proteinExistence type="predicted"/>
<keyword evidence="1" id="KW-0732">Signal</keyword>
<evidence type="ECO:0000313" key="3">
    <source>
        <dbReference type="Proteomes" id="UP001500200"/>
    </source>
</evidence>
<accession>A0ABP9SQI2</accession>
<protein>
    <submittedName>
        <fullName evidence="2">Uncharacterized protein</fullName>
    </submittedName>
</protein>
<reference evidence="3" key="1">
    <citation type="journal article" date="2019" name="Int. J. Syst. Evol. Microbiol.">
        <title>The Global Catalogue of Microorganisms (GCM) 10K type strain sequencing project: providing services to taxonomists for standard genome sequencing and annotation.</title>
        <authorList>
            <consortium name="The Broad Institute Genomics Platform"/>
            <consortium name="The Broad Institute Genome Sequencing Center for Infectious Disease"/>
            <person name="Wu L."/>
            <person name="Ma J."/>
        </authorList>
    </citation>
    <scope>NUCLEOTIDE SEQUENCE [LARGE SCALE GENOMIC DNA]</scope>
    <source>
        <strain evidence="3">JCM 18514</strain>
    </source>
</reference>
<name>A0ABP9SQI2_9MICC</name>
<comment type="caution">
    <text evidence="2">The sequence shown here is derived from an EMBL/GenBank/DDBJ whole genome shotgun (WGS) entry which is preliminary data.</text>
</comment>
<feature type="signal peptide" evidence="1">
    <location>
        <begin position="1"/>
        <end position="29"/>
    </location>
</feature>
<dbReference type="Proteomes" id="UP001500200">
    <property type="component" value="Unassembled WGS sequence"/>
</dbReference>